<dbReference type="PANTHER" id="PTHR31573:SF4">
    <property type="entry name" value="FE2OG DIOXYGENASE DOMAIN-CONTAINING PROTEIN"/>
    <property type="match status" value="1"/>
</dbReference>
<reference evidence="7 8" key="1">
    <citation type="journal article" date="2011" name="J. Gen. Appl. Microbiol.">
        <title>Draft genome sequencing of the enigmatic yeast Saitoella complicata.</title>
        <authorList>
            <person name="Nishida H."/>
            <person name="Hamamoto M."/>
            <person name="Sugiyama J."/>
        </authorList>
    </citation>
    <scope>NUCLEOTIDE SEQUENCE [LARGE SCALE GENOMIC DNA]</scope>
    <source>
        <strain evidence="7 8">NRRL Y-17804</strain>
    </source>
</reference>
<evidence type="ECO:0000313" key="7">
    <source>
        <dbReference type="EMBL" id="GAO47407.1"/>
    </source>
</evidence>
<dbReference type="GO" id="GO:0006307">
    <property type="term" value="P:DNA alkylation repair"/>
    <property type="evidence" value="ECO:0007669"/>
    <property type="project" value="TreeGrafter"/>
</dbReference>
<evidence type="ECO:0000313" key="8">
    <source>
        <dbReference type="Proteomes" id="UP000033140"/>
    </source>
</evidence>
<evidence type="ECO:0000259" key="6">
    <source>
        <dbReference type="SMART" id="SM00249"/>
    </source>
</evidence>
<keyword evidence="1" id="KW-0479">Metal-binding</keyword>
<evidence type="ECO:0000256" key="3">
    <source>
        <dbReference type="ARBA" id="ARBA00022833"/>
    </source>
</evidence>
<feature type="binding site" evidence="4">
    <location>
        <position position="795"/>
    </location>
    <ligand>
        <name>2-oxoglutarate</name>
        <dbReference type="ChEBI" id="CHEBI:16810"/>
    </ligand>
</feature>
<dbReference type="InterPro" id="IPR037151">
    <property type="entry name" value="AlkB-like_sf"/>
</dbReference>
<evidence type="ECO:0000256" key="4">
    <source>
        <dbReference type="PIRSR" id="PIRSR632852-1"/>
    </source>
</evidence>
<feature type="region of interest" description="Disordered" evidence="5">
    <location>
        <begin position="74"/>
        <end position="108"/>
    </location>
</feature>
<proteinExistence type="predicted"/>
<dbReference type="Pfam" id="PF13532">
    <property type="entry name" value="2OG-FeII_Oxy_2"/>
    <property type="match status" value="1"/>
</dbReference>
<evidence type="ECO:0000256" key="5">
    <source>
        <dbReference type="SAM" id="MobiDB-lite"/>
    </source>
</evidence>
<feature type="binding site" evidence="4">
    <location>
        <position position="925"/>
    </location>
    <ligand>
        <name>2-oxoglutarate</name>
        <dbReference type="ChEBI" id="CHEBI:16810"/>
    </ligand>
</feature>
<dbReference type="STRING" id="698492.A0A0E9NC24"/>
<dbReference type="InterPro" id="IPR032852">
    <property type="entry name" value="ALKBH2"/>
</dbReference>
<dbReference type="InterPro" id="IPR019786">
    <property type="entry name" value="Zinc_finger_PHD-type_CS"/>
</dbReference>
<accession>A0A0E9NC24</accession>
<gene>
    <name evidence="7" type="ORF">G7K_1615-t1</name>
</gene>
<feature type="binding site" evidence="4">
    <location>
        <position position="942"/>
    </location>
    <ligand>
        <name>2-oxoglutarate</name>
        <dbReference type="ChEBI" id="CHEBI:16810"/>
    </ligand>
</feature>
<feature type="binding site" evidence="4">
    <location>
        <position position="940"/>
    </location>
    <ligand>
        <name>2-oxoglutarate</name>
        <dbReference type="ChEBI" id="CHEBI:16810"/>
    </ligand>
</feature>
<reference evidence="7 8" key="3">
    <citation type="journal article" date="2015" name="Genome Announc.">
        <title>Draft Genome Sequence of the Archiascomycetous Yeast Saitoella complicata.</title>
        <authorList>
            <person name="Yamauchi K."/>
            <person name="Kondo S."/>
            <person name="Hamamoto M."/>
            <person name="Takahashi Y."/>
            <person name="Ogura Y."/>
            <person name="Hayashi T."/>
            <person name="Nishida H."/>
        </authorList>
    </citation>
    <scope>NUCLEOTIDE SEQUENCE [LARGE SCALE GENOMIC DNA]</scope>
    <source>
        <strain evidence="7 8">NRRL Y-17804</strain>
    </source>
</reference>
<keyword evidence="3" id="KW-0862">Zinc</keyword>
<comment type="caution">
    <text evidence="7">The sequence shown here is derived from an EMBL/GenBank/DDBJ whole genome shotgun (WGS) entry which is preliminary data.</text>
</comment>
<sequence length="1085" mass="121163">MPPIKLSQAIPEMGNGADLSSHPLYSSYLMALHHAANEVSTRRSQLSGHTASQDFLEWLDNHAASCDSGPCVWRPHNLPDHGQKRRRLSREKDVPGSPRPTEPDLSNFSTLRLPIDIRRDHPLSVPALTAPQNDSRQSATAVLRLGSPQECMSTKARGSIHRLLNSVSEKGTSSDLVPCTPGARVRLIVAGENVRRFPRAHIGTLETEPIRKSSLTRSPGKDRASKTVQSWVIRCICGNAKDSDGFTVQCDSCDAWQHGRCVKIEADRVPKQFFCNLCRLEKENKGRVDGKIFTIAEASSRERYLDKVAPSNDGAPTPIPDQPPRLSVAMQVLPDADRLKPNSRGLPEVFAKTRQELCEATTYFRSYQSGIYYSNDVVHGYLLDGYGSPRDYVGGQCVISHGGGKSAVNPTTHGVSLHADQTVTDRGVSALLKNIERQIPLVLIIGDRCSVAPAKVPERYCVLGWFKISHAWCERDITNSAGHIRWKFRFENLGEHKPWWIPETSSTELHYVQPDYTDETCRYCHAPSPRIYQEGWICTQPQCLMFWKFSNGDSVPDNLTFSNTFLQAPTPSPAHMSQPPYSLRPPLVGDKDIFYGGVDTYHAFSRGMCCPLCGRLSCRELWEGWECPTCGFTHKPRRSVFHSVQLRDPFRPLYTGIPIPQNYVKPGSEVQSSRVDGGQDTLIMKYELGSSGCVYHIMRSSIQLQDADQLFEDYQTGAVLFRRHPLKTTKVSGGRFLQNQFTHNAGAHYNHVVAMESTPLEHASPVINRTLNVLLQSVRAVEPGAEFNELLSIAYMKHQKMDYHDDGEPGVGPVVASLSLGSPGIMRFRPKVRRPSLIAQREQTQQPCVTEERAYDLYLENPDIAIPELADFSEHRTSANLHSNPMLRQAKVSHGVGGRDVLRLTLNHGDIMIMTGGCLQQEYEHALYMTENSVMRISATARCISVENGGGSSRRACDNHKPARRQNPVLVDIRERLDAAARAGVVGGVWIYNDTFRPKAMDIIHVRKEVMLIAIYPLTHALTFSAPDGQTIHAKADSVMVTIPDVLTPTTSETRLLDIDGRVERKERPNRNAWKSFRVPRNGQD</sequence>
<dbReference type="GO" id="GO:0035516">
    <property type="term" value="F:broad specificity oxidative DNA demethylase activity"/>
    <property type="evidence" value="ECO:0007669"/>
    <property type="project" value="TreeGrafter"/>
</dbReference>
<dbReference type="EMBL" id="BACD03000009">
    <property type="protein sequence ID" value="GAO47407.1"/>
    <property type="molecule type" value="Genomic_DNA"/>
</dbReference>
<evidence type="ECO:0000256" key="2">
    <source>
        <dbReference type="ARBA" id="ARBA00022771"/>
    </source>
</evidence>
<dbReference type="GO" id="GO:0008198">
    <property type="term" value="F:ferrous iron binding"/>
    <property type="evidence" value="ECO:0007669"/>
    <property type="project" value="TreeGrafter"/>
</dbReference>
<keyword evidence="2" id="KW-0863">Zinc-finger</keyword>
<dbReference type="SUPFAM" id="SSF51197">
    <property type="entry name" value="Clavaminate synthase-like"/>
    <property type="match status" value="1"/>
</dbReference>
<feature type="binding site" evidence="4">
    <location>
        <position position="936"/>
    </location>
    <ligand>
        <name>2-oxoglutarate</name>
        <dbReference type="ChEBI" id="CHEBI:16810"/>
    </ligand>
</feature>
<dbReference type="GO" id="GO:0032991">
    <property type="term" value="C:protein-containing complex"/>
    <property type="evidence" value="ECO:0007669"/>
    <property type="project" value="UniProtKB-ARBA"/>
</dbReference>
<protein>
    <recommendedName>
        <fullName evidence="6">Zinc finger PHD-type domain-containing protein</fullName>
    </recommendedName>
</protein>
<dbReference type="GO" id="GO:0051747">
    <property type="term" value="F:cytosine C-5 DNA demethylase activity"/>
    <property type="evidence" value="ECO:0007669"/>
    <property type="project" value="TreeGrafter"/>
</dbReference>
<evidence type="ECO:0000256" key="1">
    <source>
        <dbReference type="ARBA" id="ARBA00022723"/>
    </source>
</evidence>
<dbReference type="SMART" id="SM00249">
    <property type="entry name" value="PHD"/>
    <property type="match status" value="1"/>
</dbReference>
<dbReference type="PANTHER" id="PTHR31573">
    <property type="entry name" value="ALPHA-KETOGLUTARATE-DEPENDENT DIOXYGENASE ALKB HOMOLOG 2"/>
    <property type="match status" value="1"/>
</dbReference>
<dbReference type="SUPFAM" id="SSF57903">
    <property type="entry name" value="FYVE/PHD zinc finger"/>
    <property type="match status" value="1"/>
</dbReference>
<keyword evidence="8" id="KW-1185">Reference proteome</keyword>
<organism evidence="7 8">
    <name type="scientific">Saitoella complicata (strain BCRC 22490 / CBS 7301 / JCM 7358 / NBRC 10748 / NRRL Y-17804)</name>
    <dbReference type="NCBI Taxonomy" id="698492"/>
    <lineage>
        <taxon>Eukaryota</taxon>
        <taxon>Fungi</taxon>
        <taxon>Dikarya</taxon>
        <taxon>Ascomycota</taxon>
        <taxon>Taphrinomycotina</taxon>
        <taxon>Taphrinomycotina incertae sedis</taxon>
        <taxon>Saitoella</taxon>
    </lineage>
</organism>
<reference evidence="7 8" key="2">
    <citation type="journal article" date="2014" name="J. Gen. Appl. Microbiol.">
        <title>The early diverging ascomycetous budding yeast Saitoella complicata has three histone deacetylases belonging to the Clr6, Hos2, and Rpd3 lineages.</title>
        <authorList>
            <person name="Nishida H."/>
            <person name="Matsumoto T."/>
            <person name="Kondo S."/>
            <person name="Hamamoto M."/>
            <person name="Yoshikawa H."/>
        </authorList>
    </citation>
    <scope>NUCLEOTIDE SEQUENCE [LARGE SCALE GENOMIC DNA]</scope>
    <source>
        <strain evidence="7 8">NRRL Y-17804</strain>
    </source>
</reference>
<dbReference type="InterPro" id="IPR001965">
    <property type="entry name" value="Znf_PHD"/>
</dbReference>
<dbReference type="PROSITE" id="PS00202">
    <property type="entry name" value="RUBREDOXIN"/>
    <property type="match status" value="1"/>
</dbReference>
<feature type="binding site" evidence="4">
    <location>
        <position position="804"/>
    </location>
    <ligand>
        <name>2-oxoglutarate</name>
        <dbReference type="ChEBI" id="CHEBI:16810"/>
    </ligand>
</feature>
<dbReference type="Pfam" id="PF20826">
    <property type="entry name" value="PHD_5"/>
    <property type="match status" value="1"/>
</dbReference>
<dbReference type="InterPro" id="IPR011011">
    <property type="entry name" value="Znf_FYVE_PHD"/>
</dbReference>
<dbReference type="PROSITE" id="PS01359">
    <property type="entry name" value="ZF_PHD_1"/>
    <property type="match status" value="1"/>
</dbReference>
<dbReference type="InterPro" id="IPR027450">
    <property type="entry name" value="AlkB-like"/>
</dbReference>
<dbReference type="GO" id="GO:0008270">
    <property type="term" value="F:zinc ion binding"/>
    <property type="evidence" value="ECO:0007669"/>
    <property type="project" value="UniProtKB-KW"/>
</dbReference>
<dbReference type="Gene3D" id="2.60.120.590">
    <property type="entry name" value="Alpha-ketoglutarate-dependent dioxygenase AlkB-like"/>
    <property type="match status" value="1"/>
</dbReference>
<dbReference type="InterPro" id="IPR018527">
    <property type="entry name" value="Rubredoxin_Fe_BS"/>
</dbReference>
<name>A0A0E9NC24_SAICN</name>
<dbReference type="Proteomes" id="UP000033140">
    <property type="component" value="Unassembled WGS sequence"/>
</dbReference>
<feature type="domain" description="Zinc finger PHD-type" evidence="6">
    <location>
        <begin position="234"/>
        <end position="279"/>
    </location>
</feature>
<dbReference type="Gene3D" id="3.30.40.10">
    <property type="entry name" value="Zinc/RING finger domain, C3HC4 (zinc finger)"/>
    <property type="match status" value="1"/>
</dbReference>
<dbReference type="InterPro" id="IPR013083">
    <property type="entry name" value="Znf_RING/FYVE/PHD"/>
</dbReference>
<dbReference type="AlphaFoldDB" id="A0A0E9NC24"/>